<dbReference type="GO" id="GO:0005739">
    <property type="term" value="C:mitochondrion"/>
    <property type="evidence" value="ECO:0000318"/>
    <property type="project" value="GO_Central"/>
</dbReference>
<organism evidence="1 2">
    <name type="scientific">Amborella trichopoda</name>
    <dbReference type="NCBI Taxonomy" id="13333"/>
    <lineage>
        <taxon>Eukaryota</taxon>
        <taxon>Viridiplantae</taxon>
        <taxon>Streptophyta</taxon>
        <taxon>Embryophyta</taxon>
        <taxon>Tracheophyta</taxon>
        <taxon>Spermatophyta</taxon>
        <taxon>Magnoliopsida</taxon>
        <taxon>Amborellales</taxon>
        <taxon>Amborellaceae</taxon>
        <taxon>Amborella</taxon>
    </lineage>
</organism>
<dbReference type="PANTHER" id="PTHR47868">
    <property type="entry name" value="OS05G0457700 PROTEIN"/>
    <property type="match status" value="1"/>
</dbReference>
<sequence>MLRLAGKRAVAAAASSCSSLRSHTSLCNSFSPITNRPHCTNAPPNTNPVAVQMINYAFSHARSQKSDGSYAEALLVLEQGISNFQGVDKSSEDAIGMVLLAMATLLAERGDYVDAIDKLQLVQELNVASISLRVAAMEALVGLHLQMEKDIAASEIADNCLQFFKDNHEDDDATCRKLHLRAKAMKGLVDLVNGNLESAKSSYEGCHYSVDDGSCFGQVALSYGEFLHSSGDFSLAKDLYQKAIKVSQEKNAPDSSSVAAAGMVSEEVILGATCALGQLHTHSGNFQEAEEVLTQALKKAEEHFGLNHPKVGAVLTCMALLYGHNARLHGASSLLIQEGLYRRALDLLKAPTLDTDVGADIQTNRSDVMVLTRGGYAQALQVQQNRKDEGERMKKWAENTWRNRRLSLYQALEITEPSKVPVIDTRIERVL</sequence>
<dbReference type="SMR" id="W1PIZ3"/>
<dbReference type="Gene3D" id="1.25.40.10">
    <property type="entry name" value="Tetratricopeptide repeat domain"/>
    <property type="match status" value="2"/>
</dbReference>
<dbReference type="Proteomes" id="UP000017836">
    <property type="component" value="Unassembled WGS sequence"/>
</dbReference>
<dbReference type="eggNOG" id="ENOG502QSKK">
    <property type="taxonomic scope" value="Eukaryota"/>
</dbReference>
<dbReference type="Gramene" id="ERN07973">
    <property type="protein sequence ID" value="ERN07973"/>
    <property type="gene ID" value="AMTR_s00012p00252550"/>
</dbReference>
<dbReference type="OrthoDB" id="1892356at2759"/>
<dbReference type="EMBL" id="KI393609">
    <property type="protein sequence ID" value="ERN07973.1"/>
    <property type="molecule type" value="Genomic_DNA"/>
</dbReference>
<dbReference type="AlphaFoldDB" id="W1PIZ3"/>
<reference evidence="2" key="1">
    <citation type="journal article" date="2013" name="Science">
        <title>The Amborella genome and the evolution of flowering plants.</title>
        <authorList>
            <consortium name="Amborella Genome Project"/>
        </authorList>
    </citation>
    <scope>NUCLEOTIDE SEQUENCE [LARGE SCALE GENOMIC DNA]</scope>
</reference>
<name>W1PIZ3_AMBTC</name>
<dbReference type="SUPFAM" id="SSF81901">
    <property type="entry name" value="HCP-like"/>
    <property type="match status" value="1"/>
</dbReference>
<evidence type="ECO:0000313" key="2">
    <source>
        <dbReference type="Proteomes" id="UP000017836"/>
    </source>
</evidence>
<dbReference type="KEGG" id="atr:18436213"/>
<evidence type="ECO:0000313" key="1">
    <source>
        <dbReference type="EMBL" id="ERN07973.1"/>
    </source>
</evidence>
<dbReference type="GO" id="GO:1901703">
    <property type="term" value="P:protein localization involved in auxin polar transport"/>
    <property type="evidence" value="ECO:0007669"/>
    <property type="project" value="EnsemblPlants"/>
</dbReference>
<dbReference type="HOGENOM" id="CLU_052752_0_0_1"/>
<dbReference type="InterPro" id="IPR011990">
    <property type="entry name" value="TPR-like_helical_dom_sf"/>
</dbReference>
<dbReference type="GO" id="GO:0010073">
    <property type="term" value="P:meristem maintenance"/>
    <property type="evidence" value="ECO:0007669"/>
    <property type="project" value="EnsemblPlants"/>
</dbReference>
<dbReference type="InterPro" id="IPR019734">
    <property type="entry name" value="TPR_rpt"/>
</dbReference>
<dbReference type="SMART" id="SM00028">
    <property type="entry name" value="TPR"/>
    <property type="match status" value="3"/>
</dbReference>
<keyword evidence="2" id="KW-1185">Reference proteome</keyword>
<protein>
    <submittedName>
        <fullName evidence="1">Uncharacterized protein</fullName>
    </submittedName>
</protein>
<dbReference type="PANTHER" id="PTHR47868:SF2">
    <property type="entry name" value="OS05G0457700 PROTEIN"/>
    <property type="match status" value="1"/>
</dbReference>
<dbReference type="OMA" id="AWEATMG"/>
<dbReference type="SUPFAM" id="SSF48452">
    <property type="entry name" value="TPR-like"/>
    <property type="match status" value="1"/>
</dbReference>
<accession>W1PIZ3</accession>
<proteinExistence type="predicted"/>
<dbReference type="Pfam" id="PF13374">
    <property type="entry name" value="TPR_10"/>
    <property type="match status" value="1"/>
</dbReference>
<gene>
    <name evidence="1" type="ORF">AMTR_s00012p00252550</name>
</gene>